<accession>A0ABQ5W4M9</accession>
<dbReference type="InterPro" id="IPR002758">
    <property type="entry name" value="Cation_antiport_E"/>
</dbReference>
<reference evidence="9" key="1">
    <citation type="journal article" date="2019" name="Int. J. Syst. Evol. Microbiol.">
        <title>The Global Catalogue of Microorganisms (GCM) 10K type strain sequencing project: providing services to taxonomists for standard genome sequencing and annotation.</title>
        <authorList>
            <consortium name="The Broad Institute Genomics Platform"/>
            <consortium name="The Broad Institute Genome Sequencing Center for Infectious Disease"/>
            <person name="Wu L."/>
            <person name="Ma J."/>
        </authorList>
    </citation>
    <scope>NUCLEOTIDE SEQUENCE [LARGE SCALE GENOMIC DNA]</scope>
    <source>
        <strain evidence="9">NBRC 112416</strain>
    </source>
</reference>
<evidence type="ECO:0000313" key="9">
    <source>
        <dbReference type="Proteomes" id="UP001156691"/>
    </source>
</evidence>
<evidence type="ECO:0000313" key="8">
    <source>
        <dbReference type="EMBL" id="GLQ55025.1"/>
    </source>
</evidence>
<dbReference type="PANTHER" id="PTHR34584">
    <property type="entry name" value="NA(+)/H(+) ANTIPORTER SUBUNIT E1"/>
    <property type="match status" value="1"/>
</dbReference>
<comment type="caution">
    <text evidence="8">The sequence shown here is derived from an EMBL/GenBank/DDBJ whole genome shotgun (WGS) entry which is preliminary data.</text>
</comment>
<feature type="transmembrane region" description="Helical" evidence="7">
    <location>
        <begin position="56"/>
        <end position="79"/>
    </location>
</feature>
<evidence type="ECO:0000256" key="6">
    <source>
        <dbReference type="ARBA" id="ARBA00023136"/>
    </source>
</evidence>
<keyword evidence="6 7" id="KW-0472">Membrane</keyword>
<keyword evidence="5 7" id="KW-1133">Transmembrane helix</keyword>
<keyword evidence="9" id="KW-1185">Reference proteome</keyword>
<feature type="transmembrane region" description="Helical" evidence="7">
    <location>
        <begin position="25"/>
        <end position="44"/>
    </location>
</feature>
<comment type="subcellular location">
    <subcellularLocation>
        <location evidence="1">Cell membrane</location>
        <topology evidence="1">Multi-pass membrane protein</topology>
    </subcellularLocation>
</comment>
<evidence type="ECO:0000256" key="5">
    <source>
        <dbReference type="ARBA" id="ARBA00022989"/>
    </source>
</evidence>
<evidence type="ECO:0000256" key="4">
    <source>
        <dbReference type="ARBA" id="ARBA00022692"/>
    </source>
</evidence>
<keyword evidence="3" id="KW-1003">Cell membrane</keyword>
<sequence>MNILLLTLVLAFIWATITGTFGLLNLLLGAAVGFAALFILRAYLAPPRALRQIRRLLSLMGLFLYQLLLSAVRVAAIVVRPNMRETLRPAIIAVPLDVKSNAEITLLANLITLTPGTLSTVISEDKSKLFVHVITLESREALIADIKDGFEKKVIEVFSNDG</sequence>
<name>A0ABQ5W4M9_9HYPH</name>
<gene>
    <name evidence="8" type="primary">phaE2</name>
    <name evidence="8" type="ORF">GCM10010862_22840</name>
</gene>
<keyword evidence="4 7" id="KW-0812">Transmembrane</keyword>
<dbReference type="EMBL" id="BSNS01000011">
    <property type="protein sequence ID" value="GLQ55025.1"/>
    <property type="molecule type" value="Genomic_DNA"/>
</dbReference>
<protein>
    <submittedName>
        <fullName evidence="8">Na+/H+ antiporter subunit E</fullName>
    </submittedName>
</protein>
<comment type="similarity">
    <text evidence="2">Belongs to the CPA3 antiporters (TC 2.A.63) subunit E family.</text>
</comment>
<evidence type="ECO:0000256" key="1">
    <source>
        <dbReference type="ARBA" id="ARBA00004651"/>
    </source>
</evidence>
<dbReference type="Pfam" id="PF01899">
    <property type="entry name" value="MNHE"/>
    <property type="match status" value="1"/>
</dbReference>
<dbReference type="Proteomes" id="UP001156691">
    <property type="component" value="Unassembled WGS sequence"/>
</dbReference>
<evidence type="ECO:0000256" key="2">
    <source>
        <dbReference type="ARBA" id="ARBA00006228"/>
    </source>
</evidence>
<evidence type="ECO:0000256" key="3">
    <source>
        <dbReference type="ARBA" id="ARBA00022475"/>
    </source>
</evidence>
<dbReference type="PANTHER" id="PTHR34584:SF1">
    <property type="entry name" value="NA(+)_H(+) ANTIPORTER SUBUNIT E1"/>
    <property type="match status" value="1"/>
</dbReference>
<dbReference type="PIRSF" id="PIRSF019239">
    <property type="entry name" value="MrpE"/>
    <property type="match status" value="1"/>
</dbReference>
<organism evidence="8 9">
    <name type="scientific">Devosia nitrariae</name>
    <dbReference type="NCBI Taxonomy" id="2071872"/>
    <lineage>
        <taxon>Bacteria</taxon>
        <taxon>Pseudomonadati</taxon>
        <taxon>Pseudomonadota</taxon>
        <taxon>Alphaproteobacteria</taxon>
        <taxon>Hyphomicrobiales</taxon>
        <taxon>Devosiaceae</taxon>
        <taxon>Devosia</taxon>
    </lineage>
</organism>
<evidence type="ECO:0000256" key="7">
    <source>
        <dbReference type="SAM" id="Phobius"/>
    </source>
</evidence>
<dbReference type="RefSeq" id="WP_284340465.1">
    <property type="nucleotide sequence ID" value="NZ_BSNS01000011.1"/>
</dbReference>
<proteinExistence type="inferred from homology"/>